<name>A0A226DJN5_FOLCA</name>
<dbReference type="GO" id="GO:0005549">
    <property type="term" value="F:odorant binding"/>
    <property type="evidence" value="ECO:0007669"/>
    <property type="project" value="InterPro"/>
</dbReference>
<evidence type="ECO:0000256" key="1">
    <source>
        <dbReference type="SAM" id="SignalP"/>
    </source>
</evidence>
<dbReference type="Proteomes" id="UP000198287">
    <property type="component" value="Unassembled WGS sequence"/>
</dbReference>
<evidence type="ECO:0000313" key="3">
    <source>
        <dbReference type="Proteomes" id="UP000198287"/>
    </source>
</evidence>
<dbReference type="SUPFAM" id="SSF47565">
    <property type="entry name" value="Insect pheromone/odorant-binding proteins"/>
    <property type="match status" value="1"/>
</dbReference>
<evidence type="ECO:0000313" key="2">
    <source>
        <dbReference type="EMBL" id="OXA44396.1"/>
    </source>
</evidence>
<gene>
    <name evidence="2" type="ORF">Fcan01_20667</name>
</gene>
<keyword evidence="3" id="KW-1185">Reference proteome</keyword>
<dbReference type="Gene3D" id="1.10.238.20">
    <property type="entry name" value="Pheromone/general odorant binding protein domain"/>
    <property type="match status" value="1"/>
</dbReference>
<accession>A0A226DJN5</accession>
<keyword evidence="1" id="KW-0732">Signal</keyword>
<dbReference type="EMBL" id="LNIX01000019">
    <property type="protein sequence ID" value="OXA44396.1"/>
    <property type="molecule type" value="Genomic_DNA"/>
</dbReference>
<feature type="signal peptide" evidence="1">
    <location>
        <begin position="1"/>
        <end position="21"/>
    </location>
</feature>
<organism evidence="2 3">
    <name type="scientific">Folsomia candida</name>
    <name type="common">Springtail</name>
    <dbReference type="NCBI Taxonomy" id="158441"/>
    <lineage>
        <taxon>Eukaryota</taxon>
        <taxon>Metazoa</taxon>
        <taxon>Ecdysozoa</taxon>
        <taxon>Arthropoda</taxon>
        <taxon>Hexapoda</taxon>
        <taxon>Collembola</taxon>
        <taxon>Entomobryomorpha</taxon>
        <taxon>Isotomoidea</taxon>
        <taxon>Isotomidae</taxon>
        <taxon>Proisotominae</taxon>
        <taxon>Folsomia</taxon>
    </lineage>
</organism>
<dbReference type="AlphaFoldDB" id="A0A226DJN5"/>
<proteinExistence type="predicted"/>
<sequence length="183" mass="20257">MYKLAIALSVAVLVLVVGASAGKMEGKKMKDGHHKHHNLTCKGEAINMKGAFVGKKECHDEIFGTSATTINPKTMTEEAKKEMIQKWKDNALCMEVCVMKKQKTLNADGTYNAAEAEKWVKEMFPTSVQSALKKAFDDCASTNGKSFSLDNKCAGYKAFRDCKVKAIMEICEFKKGQFNPEDN</sequence>
<comment type="caution">
    <text evidence="2">The sequence shown here is derived from an EMBL/GenBank/DDBJ whole genome shotgun (WGS) entry which is preliminary data.</text>
</comment>
<protein>
    <submittedName>
        <fullName evidence="2">Uncharacterized protein</fullName>
    </submittedName>
</protein>
<reference evidence="2 3" key="1">
    <citation type="submission" date="2015-12" db="EMBL/GenBank/DDBJ databases">
        <title>The genome of Folsomia candida.</title>
        <authorList>
            <person name="Faddeeva A."/>
            <person name="Derks M.F."/>
            <person name="Anvar Y."/>
            <person name="Smit S."/>
            <person name="Van Straalen N."/>
            <person name="Roelofs D."/>
        </authorList>
    </citation>
    <scope>NUCLEOTIDE SEQUENCE [LARGE SCALE GENOMIC DNA]</scope>
    <source>
        <strain evidence="2 3">VU population</strain>
        <tissue evidence="2">Whole body</tissue>
    </source>
</reference>
<dbReference type="InterPro" id="IPR036728">
    <property type="entry name" value="PBP_GOBP_sf"/>
</dbReference>
<feature type="chain" id="PRO_5012375417" evidence="1">
    <location>
        <begin position="22"/>
        <end position="183"/>
    </location>
</feature>